<evidence type="ECO:0000313" key="5">
    <source>
        <dbReference type="EnsemblPlants" id="OBART06G21560.1"/>
    </source>
</evidence>
<evidence type="ECO:0000256" key="3">
    <source>
        <dbReference type="RuleBase" id="RU361155"/>
    </source>
</evidence>
<organism evidence="5">
    <name type="scientific">Oryza barthii</name>
    <dbReference type="NCBI Taxonomy" id="65489"/>
    <lineage>
        <taxon>Eukaryota</taxon>
        <taxon>Viridiplantae</taxon>
        <taxon>Streptophyta</taxon>
        <taxon>Embryophyta</taxon>
        <taxon>Tracheophyta</taxon>
        <taxon>Spermatophyta</taxon>
        <taxon>Magnoliopsida</taxon>
        <taxon>Liliopsida</taxon>
        <taxon>Poales</taxon>
        <taxon>Poaceae</taxon>
        <taxon>BOP clade</taxon>
        <taxon>Oryzoideae</taxon>
        <taxon>Oryzeae</taxon>
        <taxon>Oryzinae</taxon>
        <taxon>Oryza</taxon>
    </lineage>
</organism>
<dbReference type="EC" id="2.8.2.-" evidence="3"/>
<keyword evidence="2 3" id="KW-0808">Transferase</keyword>
<dbReference type="Gramene" id="OBART06G21560.1">
    <property type="protein sequence ID" value="OBART06G21560.1"/>
    <property type="gene ID" value="OBART06G21560"/>
</dbReference>
<accession>A0A0D3GIV0</accession>
<dbReference type="eggNOG" id="KOG1584">
    <property type="taxonomic scope" value="Eukaryota"/>
</dbReference>
<reference evidence="5" key="2">
    <citation type="submission" date="2015-03" db="UniProtKB">
        <authorList>
            <consortium name="EnsemblPlants"/>
        </authorList>
    </citation>
    <scope>IDENTIFICATION</scope>
</reference>
<dbReference type="EnsemblPlants" id="OBART06G21560.1">
    <property type="protein sequence ID" value="OBART06G21560.1"/>
    <property type="gene ID" value="OBART06G21560"/>
</dbReference>
<evidence type="ECO:0000313" key="6">
    <source>
        <dbReference type="Proteomes" id="UP000026960"/>
    </source>
</evidence>
<dbReference type="STRING" id="65489.A0A0D3GIV0"/>
<keyword evidence="6" id="KW-1185">Reference proteome</keyword>
<proteinExistence type="inferred from homology"/>
<dbReference type="Gene3D" id="3.40.50.300">
    <property type="entry name" value="P-loop containing nucleotide triphosphate hydrolases"/>
    <property type="match status" value="1"/>
</dbReference>
<sequence>MKALFYATVHRREQPAGAANHPFHSLDPHKCVEFSEYHVYQENKVPNLDKLPDPRLFATHLPFELLPRAVVAPAPPATPRCNIVYVWRDPKDNMIALTQFMNKYIAWSDGGGELFPVDAAVDFFHDGKIPYWEHILDYWDARQVVPERVLFFRYEEMMMDPAAHLRRLVESRVSRSASSEEEDGDVVDVIVSLCSVSNMTSLES</sequence>
<dbReference type="InterPro" id="IPR027417">
    <property type="entry name" value="P-loop_NTPase"/>
</dbReference>
<dbReference type="Pfam" id="PF00685">
    <property type="entry name" value="Sulfotransfer_1"/>
    <property type="match status" value="1"/>
</dbReference>
<dbReference type="GO" id="GO:0008146">
    <property type="term" value="F:sulfotransferase activity"/>
    <property type="evidence" value="ECO:0007669"/>
    <property type="project" value="InterPro"/>
</dbReference>
<dbReference type="PaxDb" id="65489-OBART06G21560.1"/>
<comment type="similarity">
    <text evidence="1 3">Belongs to the sulfotransferase 1 family.</text>
</comment>
<evidence type="ECO:0000259" key="4">
    <source>
        <dbReference type="Pfam" id="PF00685"/>
    </source>
</evidence>
<dbReference type="Proteomes" id="UP000026960">
    <property type="component" value="Chromosome 6"/>
</dbReference>
<feature type="domain" description="Sulfotransferase" evidence="4">
    <location>
        <begin position="2"/>
        <end position="201"/>
    </location>
</feature>
<dbReference type="AlphaFoldDB" id="A0A0D3GIV0"/>
<evidence type="ECO:0000256" key="2">
    <source>
        <dbReference type="ARBA" id="ARBA00022679"/>
    </source>
</evidence>
<dbReference type="InterPro" id="IPR000863">
    <property type="entry name" value="Sulfotransferase_dom"/>
</dbReference>
<name>A0A0D3GIV0_9ORYZ</name>
<dbReference type="PANTHER" id="PTHR11783">
    <property type="entry name" value="SULFOTRANSFERASE SULT"/>
    <property type="match status" value="1"/>
</dbReference>
<evidence type="ECO:0000256" key="1">
    <source>
        <dbReference type="ARBA" id="ARBA00005771"/>
    </source>
</evidence>
<protein>
    <recommendedName>
        <fullName evidence="3">Sulfotransferase</fullName>
        <ecNumber evidence="3">2.8.2.-</ecNumber>
    </recommendedName>
</protein>
<dbReference type="SUPFAM" id="SSF52540">
    <property type="entry name" value="P-loop containing nucleoside triphosphate hydrolases"/>
    <property type="match status" value="1"/>
</dbReference>
<dbReference type="HOGENOM" id="CLU_027239_0_1_1"/>
<reference evidence="5" key="1">
    <citation type="journal article" date="2009" name="Rice">
        <title>De Novo Next Generation Sequencing of Plant Genomes.</title>
        <authorList>
            <person name="Rounsley S."/>
            <person name="Marri P.R."/>
            <person name="Yu Y."/>
            <person name="He R."/>
            <person name="Sisneros N."/>
            <person name="Goicoechea J.L."/>
            <person name="Lee S.J."/>
            <person name="Angelova A."/>
            <person name="Kudrna D."/>
            <person name="Luo M."/>
            <person name="Affourtit J."/>
            <person name="Desany B."/>
            <person name="Knight J."/>
            <person name="Niazi F."/>
            <person name="Egholm M."/>
            <person name="Wing R.A."/>
        </authorList>
    </citation>
    <scope>NUCLEOTIDE SEQUENCE [LARGE SCALE GENOMIC DNA]</scope>
    <source>
        <strain evidence="5">cv. IRGC 105608</strain>
    </source>
</reference>